<dbReference type="AlphaFoldDB" id="A0A4R8Z8E0"/>
<protein>
    <recommendedName>
        <fullName evidence="3">Phosphofructokinase domain-containing protein</fullName>
    </recommendedName>
</protein>
<reference evidence="1 2" key="1">
    <citation type="submission" date="2019-03" db="EMBL/GenBank/DDBJ databases">
        <title>Genomics of glacier-inhabiting Cryobacterium strains.</title>
        <authorList>
            <person name="Liu Q."/>
            <person name="Xin Y.-H."/>
        </authorList>
    </citation>
    <scope>NUCLEOTIDE SEQUENCE [LARGE SCALE GENOMIC DNA]</scope>
    <source>
        <strain evidence="1 2">TMT1-1</strain>
    </source>
</reference>
<sequence length="105" mass="11747">MAHIGILTSGDDCPGVNAVIRTCALCDIRRNRRRSKTYSRTRRMSPAGCVLFAGRPRQARRVMVPWQSRGMSQGAVSRDTLGSIRRASEHRFLTNEGRSSAWTGR</sequence>
<proteinExistence type="predicted"/>
<dbReference type="SUPFAM" id="SSF53784">
    <property type="entry name" value="Phosphofructokinase"/>
    <property type="match status" value="1"/>
</dbReference>
<keyword evidence="2" id="KW-1185">Reference proteome</keyword>
<dbReference type="GO" id="GO:0003872">
    <property type="term" value="F:6-phosphofructokinase activity"/>
    <property type="evidence" value="ECO:0007669"/>
    <property type="project" value="InterPro"/>
</dbReference>
<organism evidence="1 2">
    <name type="scientific">Cryobacterium lyxosi</name>
    <dbReference type="NCBI Taxonomy" id="1259228"/>
    <lineage>
        <taxon>Bacteria</taxon>
        <taxon>Bacillati</taxon>
        <taxon>Actinomycetota</taxon>
        <taxon>Actinomycetes</taxon>
        <taxon>Micrococcales</taxon>
        <taxon>Microbacteriaceae</taxon>
        <taxon>Cryobacterium</taxon>
    </lineage>
</organism>
<name>A0A4R8Z8E0_9MICO</name>
<dbReference type="Proteomes" id="UP000298424">
    <property type="component" value="Unassembled WGS sequence"/>
</dbReference>
<comment type="caution">
    <text evidence="1">The sequence shown here is derived from an EMBL/GenBank/DDBJ whole genome shotgun (WGS) entry which is preliminary data.</text>
</comment>
<dbReference type="InterPro" id="IPR035966">
    <property type="entry name" value="PKF_sf"/>
</dbReference>
<accession>A0A4R8Z8E0</accession>
<evidence type="ECO:0000313" key="1">
    <source>
        <dbReference type="EMBL" id="TFD23167.1"/>
    </source>
</evidence>
<gene>
    <name evidence="1" type="ORF">E3T27_15915</name>
</gene>
<evidence type="ECO:0000313" key="2">
    <source>
        <dbReference type="Proteomes" id="UP000298424"/>
    </source>
</evidence>
<dbReference type="EMBL" id="SOGT01000018">
    <property type="protein sequence ID" value="TFD23167.1"/>
    <property type="molecule type" value="Genomic_DNA"/>
</dbReference>
<evidence type="ECO:0008006" key="3">
    <source>
        <dbReference type="Google" id="ProtNLM"/>
    </source>
</evidence>
<dbReference type="Gene3D" id="3.40.50.450">
    <property type="match status" value="1"/>
</dbReference>